<dbReference type="RefSeq" id="WP_281093597.1">
    <property type="nucleotide sequence ID" value="NZ_JARYZI010000003.1"/>
</dbReference>
<feature type="transmembrane region" description="Helical" evidence="2">
    <location>
        <begin position="301"/>
        <end position="323"/>
    </location>
</feature>
<reference evidence="4 5" key="1">
    <citation type="submission" date="2023-04" db="EMBL/GenBank/DDBJ databases">
        <title>Fusibacter bizertensis strain WBS, isolated from littoral bottom sediments of the Arctic seas - biochemical and genomic analysis.</title>
        <authorList>
            <person name="Brioukhanov A.L."/>
        </authorList>
    </citation>
    <scope>NUCLEOTIDE SEQUENCE [LARGE SCALE GENOMIC DNA]</scope>
    <source>
        <strain evidence="4 5">WBS</strain>
    </source>
</reference>
<protein>
    <submittedName>
        <fullName evidence="4">Diguanylate cyclase</fullName>
        <ecNumber evidence="4">2.7.7.65</ecNumber>
    </submittedName>
</protein>
<keyword evidence="2" id="KW-0472">Membrane</keyword>
<keyword evidence="4" id="KW-0808">Transferase</keyword>
<dbReference type="Gene3D" id="3.30.70.270">
    <property type="match status" value="1"/>
</dbReference>
<dbReference type="InterPro" id="IPR050469">
    <property type="entry name" value="Diguanylate_Cyclase"/>
</dbReference>
<name>A0ABT6NBH8_9FIRM</name>
<dbReference type="EC" id="2.7.7.65" evidence="4"/>
<evidence type="ECO:0000313" key="5">
    <source>
        <dbReference type="Proteomes" id="UP001158045"/>
    </source>
</evidence>
<dbReference type="InterPro" id="IPR043128">
    <property type="entry name" value="Rev_trsase/Diguanyl_cyclase"/>
</dbReference>
<keyword evidence="5" id="KW-1185">Reference proteome</keyword>
<keyword evidence="2" id="KW-0812">Transmembrane</keyword>
<dbReference type="PROSITE" id="PS50887">
    <property type="entry name" value="GGDEF"/>
    <property type="match status" value="1"/>
</dbReference>
<dbReference type="InterPro" id="IPR029787">
    <property type="entry name" value="Nucleotide_cyclase"/>
</dbReference>
<dbReference type="InterPro" id="IPR000160">
    <property type="entry name" value="GGDEF_dom"/>
</dbReference>
<dbReference type="NCBIfam" id="TIGR00254">
    <property type="entry name" value="GGDEF"/>
    <property type="match status" value="1"/>
</dbReference>
<evidence type="ECO:0000313" key="4">
    <source>
        <dbReference type="EMBL" id="MDH8677776.1"/>
    </source>
</evidence>
<dbReference type="Gene3D" id="3.30.450.20">
    <property type="entry name" value="PAS domain"/>
    <property type="match status" value="2"/>
</dbReference>
<dbReference type="PANTHER" id="PTHR45138">
    <property type="entry name" value="REGULATORY COMPONENTS OF SENSORY TRANSDUCTION SYSTEM"/>
    <property type="match status" value="1"/>
</dbReference>
<keyword evidence="2" id="KW-1133">Transmembrane helix</keyword>
<feature type="transmembrane region" description="Helical" evidence="2">
    <location>
        <begin position="12"/>
        <end position="34"/>
    </location>
</feature>
<dbReference type="Proteomes" id="UP001158045">
    <property type="component" value="Unassembled WGS sequence"/>
</dbReference>
<sequence>MKKYNISQRFNIIVVSILCITIFINLIVMGFAMLNITSKVSQGYAKMYASEIAHVIETHLSREIGLSLKLARTPSIIEWITNEDQLSKKLVALEEINSFIDLLHDHNMFIVMDRSKNIYFPEQINQQIPLEIAGVISKDIKEDSWYFDTINSDELYNINIDKDRFLDTYRVWINVKVEGPDGPVGVIGTGLYLDYFINENISSNKDKSAYTLIINKNGDIQLDGTANRDYEAYGYSSVYNFINEDRFNAELKESLVSEQSETILKIQNDNYDYAAVSSIKDTNWYVITFYTNGTFYTSNNLLLFIIMMVISIIAIIIVINIFIKHIFLKPFMLLIQSLQNKNIYLSEELFGTNRKDEFGLLSNTIEQMADRLVSSIPIGLFLIDSDFNLIYSNLNFISQFAAKDKEALKSTFKETPELIFANPEDFQRFKSILTLKEKLVVIEMQFVKFTGEVFWGEIHIQYRADNALSHFYEGILLNTQNKKDYESKLINLASTDSLTGLLNRHKFNELVIEEIERSERYGGPLSMMIFDLDHFKRVNDTYGHIVGDDVLVETSRLAKEILRTTDIIARWGGEEFSILLPGTTSEGGYIAAEKLRKKLETHLHSTAGIVTASFGVSQKRTNEDYTQWFTRVDQALFNSKNSGRNTVTVSEDQSDENTDNKAT</sequence>
<dbReference type="CDD" id="cd01949">
    <property type="entry name" value="GGDEF"/>
    <property type="match status" value="1"/>
</dbReference>
<evidence type="ECO:0000259" key="3">
    <source>
        <dbReference type="PROSITE" id="PS50887"/>
    </source>
</evidence>
<dbReference type="SUPFAM" id="SSF55073">
    <property type="entry name" value="Nucleotide cyclase"/>
    <property type="match status" value="1"/>
</dbReference>
<gene>
    <name evidence="4" type="ORF">QE109_06435</name>
</gene>
<proteinExistence type="predicted"/>
<dbReference type="PANTHER" id="PTHR45138:SF9">
    <property type="entry name" value="DIGUANYLATE CYCLASE DGCM-RELATED"/>
    <property type="match status" value="1"/>
</dbReference>
<organism evidence="4 5">
    <name type="scientific">Fusibacter bizertensis</name>
    <dbReference type="NCBI Taxonomy" id="1488331"/>
    <lineage>
        <taxon>Bacteria</taxon>
        <taxon>Bacillati</taxon>
        <taxon>Bacillota</taxon>
        <taxon>Clostridia</taxon>
        <taxon>Eubacteriales</taxon>
        <taxon>Eubacteriales Family XII. Incertae Sedis</taxon>
        <taxon>Fusibacter</taxon>
    </lineage>
</organism>
<evidence type="ECO:0000256" key="2">
    <source>
        <dbReference type="SAM" id="Phobius"/>
    </source>
</evidence>
<dbReference type="CDD" id="cd06225">
    <property type="entry name" value="HAMP"/>
    <property type="match status" value="1"/>
</dbReference>
<comment type="caution">
    <text evidence="4">The sequence shown here is derived from an EMBL/GenBank/DDBJ whole genome shotgun (WGS) entry which is preliminary data.</text>
</comment>
<dbReference type="SMART" id="SM00267">
    <property type="entry name" value="GGDEF"/>
    <property type="match status" value="1"/>
</dbReference>
<dbReference type="InterPro" id="IPR035965">
    <property type="entry name" value="PAS-like_dom_sf"/>
</dbReference>
<dbReference type="SUPFAM" id="SSF55785">
    <property type="entry name" value="PYP-like sensor domain (PAS domain)"/>
    <property type="match status" value="1"/>
</dbReference>
<keyword evidence="4" id="KW-0548">Nucleotidyltransferase</keyword>
<accession>A0ABT6NBH8</accession>
<dbReference type="GO" id="GO:0052621">
    <property type="term" value="F:diguanylate cyclase activity"/>
    <property type="evidence" value="ECO:0007669"/>
    <property type="project" value="UniProtKB-EC"/>
</dbReference>
<feature type="compositionally biased region" description="Polar residues" evidence="1">
    <location>
        <begin position="642"/>
        <end position="651"/>
    </location>
</feature>
<evidence type="ECO:0000256" key="1">
    <source>
        <dbReference type="SAM" id="MobiDB-lite"/>
    </source>
</evidence>
<dbReference type="Pfam" id="PF00990">
    <property type="entry name" value="GGDEF"/>
    <property type="match status" value="1"/>
</dbReference>
<dbReference type="EMBL" id="JARYZI010000003">
    <property type="protein sequence ID" value="MDH8677776.1"/>
    <property type="molecule type" value="Genomic_DNA"/>
</dbReference>
<feature type="region of interest" description="Disordered" evidence="1">
    <location>
        <begin position="642"/>
        <end position="663"/>
    </location>
</feature>
<feature type="domain" description="GGDEF" evidence="3">
    <location>
        <begin position="523"/>
        <end position="652"/>
    </location>
</feature>